<proteinExistence type="predicted"/>
<dbReference type="InterPro" id="IPR036770">
    <property type="entry name" value="Ankyrin_rpt-contain_sf"/>
</dbReference>
<dbReference type="Pfam" id="PF12796">
    <property type="entry name" value="Ank_2"/>
    <property type="match status" value="1"/>
</dbReference>
<feature type="repeat" description="ANK" evidence="3">
    <location>
        <begin position="48"/>
        <end position="74"/>
    </location>
</feature>
<accession>A0A9P5T9N2</accession>
<comment type="caution">
    <text evidence="5">The sequence shown here is derived from an EMBL/GenBank/DDBJ whole genome shotgun (WGS) entry which is preliminary data.</text>
</comment>
<evidence type="ECO:0000313" key="5">
    <source>
        <dbReference type="EMBL" id="KAF8480332.1"/>
    </source>
</evidence>
<dbReference type="PANTHER" id="PTHR24123:SF33">
    <property type="entry name" value="PROTEIN HOS4"/>
    <property type="match status" value="1"/>
</dbReference>
<dbReference type="PROSITE" id="PS50088">
    <property type="entry name" value="ANK_REPEAT"/>
    <property type="match status" value="2"/>
</dbReference>
<dbReference type="Proteomes" id="UP000759537">
    <property type="component" value="Unassembled WGS sequence"/>
</dbReference>
<evidence type="ECO:0000256" key="2">
    <source>
        <dbReference type="ARBA" id="ARBA00023043"/>
    </source>
</evidence>
<dbReference type="InterPro" id="IPR051165">
    <property type="entry name" value="Multifunctional_ANK_Repeat"/>
</dbReference>
<keyword evidence="6" id="KW-1185">Reference proteome</keyword>
<dbReference type="PROSITE" id="PS50297">
    <property type="entry name" value="ANK_REP_REGION"/>
    <property type="match status" value="2"/>
</dbReference>
<dbReference type="PRINTS" id="PR01415">
    <property type="entry name" value="ANKYRIN"/>
</dbReference>
<reference evidence="5" key="2">
    <citation type="journal article" date="2020" name="Nat. Commun.">
        <title>Large-scale genome sequencing of mycorrhizal fungi provides insights into the early evolution of symbiotic traits.</title>
        <authorList>
            <person name="Miyauchi S."/>
            <person name="Kiss E."/>
            <person name="Kuo A."/>
            <person name="Drula E."/>
            <person name="Kohler A."/>
            <person name="Sanchez-Garcia M."/>
            <person name="Morin E."/>
            <person name="Andreopoulos B."/>
            <person name="Barry K.W."/>
            <person name="Bonito G."/>
            <person name="Buee M."/>
            <person name="Carver A."/>
            <person name="Chen C."/>
            <person name="Cichocki N."/>
            <person name="Clum A."/>
            <person name="Culley D."/>
            <person name="Crous P.W."/>
            <person name="Fauchery L."/>
            <person name="Girlanda M."/>
            <person name="Hayes R.D."/>
            <person name="Keri Z."/>
            <person name="LaButti K."/>
            <person name="Lipzen A."/>
            <person name="Lombard V."/>
            <person name="Magnuson J."/>
            <person name="Maillard F."/>
            <person name="Murat C."/>
            <person name="Nolan M."/>
            <person name="Ohm R.A."/>
            <person name="Pangilinan J."/>
            <person name="Pereira M.F."/>
            <person name="Perotto S."/>
            <person name="Peter M."/>
            <person name="Pfister S."/>
            <person name="Riley R."/>
            <person name="Sitrit Y."/>
            <person name="Stielow J.B."/>
            <person name="Szollosi G."/>
            <person name="Zifcakova L."/>
            <person name="Stursova M."/>
            <person name="Spatafora J.W."/>
            <person name="Tedersoo L."/>
            <person name="Vaario L.M."/>
            <person name="Yamada A."/>
            <person name="Yan M."/>
            <person name="Wang P."/>
            <person name="Xu J."/>
            <person name="Bruns T."/>
            <person name="Baldrian P."/>
            <person name="Vilgalys R."/>
            <person name="Dunand C."/>
            <person name="Henrissat B."/>
            <person name="Grigoriev I.V."/>
            <person name="Hibbett D."/>
            <person name="Nagy L.G."/>
            <person name="Martin F.M."/>
        </authorList>
    </citation>
    <scope>NUCLEOTIDE SEQUENCE</scope>
    <source>
        <strain evidence="5">Prilba</strain>
    </source>
</reference>
<sequence length="95" mass="10089">MLIERGADVIAQNEDGETPLHLASQEGEVEAVRMLLKHGADINTQNKYGLTPFDLALQGGLEEVTCVLLQHGADPGDPLPSGTVLQTPPPHPIAM</sequence>
<dbReference type="AlphaFoldDB" id="A0A9P5T9N2"/>
<reference evidence="5" key="1">
    <citation type="submission" date="2019-10" db="EMBL/GenBank/DDBJ databases">
        <authorList>
            <consortium name="DOE Joint Genome Institute"/>
            <person name="Kuo A."/>
            <person name="Miyauchi S."/>
            <person name="Kiss E."/>
            <person name="Drula E."/>
            <person name="Kohler A."/>
            <person name="Sanchez-Garcia M."/>
            <person name="Andreopoulos B."/>
            <person name="Barry K.W."/>
            <person name="Bonito G."/>
            <person name="Buee M."/>
            <person name="Carver A."/>
            <person name="Chen C."/>
            <person name="Cichocki N."/>
            <person name="Clum A."/>
            <person name="Culley D."/>
            <person name="Crous P.W."/>
            <person name="Fauchery L."/>
            <person name="Girlanda M."/>
            <person name="Hayes R."/>
            <person name="Keri Z."/>
            <person name="LaButti K."/>
            <person name="Lipzen A."/>
            <person name="Lombard V."/>
            <person name="Magnuson J."/>
            <person name="Maillard F."/>
            <person name="Morin E."/>
            <person name="Murat C."/>
            <person name="Nolan M."/>
            <person name="Ohm R."/>
            <person name="Pangilinan J."/>
            <person name="Pereira M."/>
            <person name="Perotto S."/>
            <person name="Peter M."/>
            <person name="Riley R."/>
            <person name="Sitrit Y."/>
            <person name="Stielow B."/>
            <person name="Szollosi G."/>
            <person name="Zifcakova L."/>
            <person name="Stursova M."/>
            <person name="Spatafora J.W."/>
            <person name="Tedersoo L."/>
            <person name="Vaario L.-M."/>
            <person name="Yamada A."/>
            <person name="Yan M."/>
            <person name="Wang P."/>
            <person name="Xu J."/>
            <person name="Bruns T."/>
            <person name="Baldrian P."/>
            <person name="Vilgalys R."/>
            <person name="Henrissat B."/>
            <person name="Grigoriev I.V."/>
            <person name="Hibbett D."/>
            <person name="Nagy L.G."/>
            <person name="Martin F.M."/>
        </authorList>
    </citation>
    <scope>NUCLEOTIDE SEQUENCE</scope>
    <source>
        <strain evidence="5">Prilba</strain>
    </source>
</reference>
<evidence type="ECO:0000256" key="1">
    <source>
        <dbReference type="ARBA" id="ARBA00022737"/>
    </source>
</evidence>
<protein>
    <submittedName>
        <fullName evidence="5">Ankyrin repeat-containing domain protein</fullName>
    </submittedName>
</protein>
<dbReference type="OrthoDB" id="194358at2759"/>
<evidence type="ECO:0000313" key="6">
    <source>
        <dbReference type="Proteomes" id="UP000759537"/>
    </source>
</evidence>
<dbReference type="InterPro" id="IPR002110">
    <property type="entry name" value="Ankyrin_rpt"/>
</dbReference>
<dbReference type="Gene3D" id="1.25.40.20">
    <property type="entry name" value="Ankyrin repeat-containing domain"/>
    <property type="match status" value="1"/>
</dbReference>
<dbReference type="PANTHER" id="PTHR24123">
    <property type="entry name" value="ANKYRIN REPEAT-CONTAINING"/>
    <property type="match status" value="1"/>
</dbReference>
<feature type="repeat" description="ANK" evidence="3">
    <location>
        <begin position="15"/>
        <end position="47"/>
    </location>
</feature>
<gene>
    <name evidence="5" type="ORF">DFH94DRAFT_742104</name>
</gene>
<evidence type="ECO:0000256" key="3">
    <source>
        <dbReference type="PROSITE-ProRule" id="PRU00023"/>
    </source>
</evidence>
<keyword evidence="1" id="KW-0677">Repeat</keyword>
<organism evidence="5 6">
    <name type="scientific">Russula ochroleuca</name>
    <dbReference type="NCBI Taxonomy" id="152965"/>
    <lineage>
        <taxon>Eukaryota</taxon>
        <taxon>Fungi</taxon>
        <taxon>Dikarya</taxon>
        <taxon>Basidiomycota</taxon>
        <taxon>Agaricomycotina</taxon>
        <taxon>Agaricomycetes</taxon>
        <taxon>Russulales</taxon>
        <taxon>Russulaceae</taxon>
        <taxon>Russula</taxon>
    </lineage>
</organism>
<name>A0A9P5T9N2_9AGAM</name>
<dbReference type="SUPFAM" id="SSF48403">
    <property type="entry name" value="Ankyrin repeat"/>
    <property type="match status" value="1"/>
</dbReference>
<evidence type="ECO:0000256" key="4">
    <source>
        <dbReference type="SAM" id="MobiDB-lite"/>
    </source>
</evidence>
<feature type="region of interest" description="Disordered" evidence="4">
    <location>
        <begin position="72"/>
        <end position="95"/>
    </location>
</feature>
<keyword evidence="2 3" id="KW-0040">ANK repeat</keyword>
<dbReference type="EMBL" id="WHVB01000008">
    <property type="protein sequence ID" value="KAF8480332.1"/>
    <property type="molecule type" value="Genomic_DNA"/>
</dbReference>
<dbReference type="SMART" id="SM00248">
    <property type="entry name" value="ANK"/>
    <property type="match status" value="2"/>
</dbReference>